<reference evidence="2" key="1">
    <citation type="journal article" date="2020" name="Stud. Mycol.">
        <title>101 Dothideomycetes genomes: a test case for predicting lifestyles and emergence of pathogens.</title>
        <authorList>
            <person name="Haridas S."/>
            <person name="Albert R."/>
            <person name="Binder M."/>
            <person name="Bloem J."/>
            <person name="Labutti K."/>
            <person name="Salamov A."/>
            <person name="Andreopoulos B."/>
            <person name="Baker S."/>
            <person name="Barry K."/>
            <person name="Bills G."/>
            <person name="Bluhm B."/>
            <person name="Cannon C."/>
            <person name="Castanera R."/>
            <person name="Culley D."/>
            <person name="Daum C."/>
            <person name="Ezra D."/>
            <person name="Gonzalez J."/>
            <person name="Henrissat B."/>
            <person name="Kuo A."/>
            <person name="Liang C."/>
            <person name="Lipzen A."/>
            <person name="Lutzoni F."/>
            <person name="Magnuson J."/>
            <person name="Mondo S."/>
            <person name="Nolan M."/>
            <person name="Ohm R."/>
            <person name="Pangilinan J."/>
            <person name="Park H.-J."/>
            <person name="Ramirez L."/>
            <person name="Alfaro M."/>
            <person name="Sun H."/>
            <person name="Tritt A."/>
            <person name="Yoshinaga Y."/>
            <person name="Zwiers L.-H."/>
            <person name="Turgeon B."/>
            <person name="Goodwin S."/>
            <person name="Spatafora J."/>
            <person name="Crous P."/>
            <person name="Grigoriev I."/>
        </authorList>
    </citation>
    <scope>NUCLEOTIDE SEQUENCE</scope>
    <source>
        <strain evidence="2">CBS 269.34</strain>
    </source>
</reference>
<name>A0A6A6QHK0_9PEZI</name>
<proteinExistence type="predicted"/>
<dbReference type="Proteomes" id="UP000799750">
    <property type="component" value="Unassembled WGS sequence"/>
</dbReference>
<accession>A0A6A6QHK0</accession>
<dbReference type="EMBL" id="MU004195">
    <property type="protein sequence ID" value="KAF2491559.1"/>
    <property type="molecule type" value="Genomic_DNA"/>
</dbReference>
<feature type="region of interest" description="Disordered" evidence="1">
    <location>
        <begin position="79"/>
        <end position="99"/>
    </location>
</feature>
<organism evidence="2 3">
    <name type="scientific">Lophium mytilinum</name>
    <dbReference type="NCBI Taxonomy" id="390894"/>
    <lineage>
        <taxon>Eukaryota</taxon>
        <taxon>Fungi</taxon>
        <taxon>Dikarya</taxon>
        <taxon>Ascomycota</taxon>
        <taxon>Pezizomycotina</taxon>
        <taxon>Dothideomycetes</taxon>
        <taxon>Pleosporomycetidae</taxon>
        <taxon>Mytilinidiales</taxon>
        <taxon>Mytilinidiaceae</taxon>
        <taxon>Lophium</taxon>
    </lineage>
</organism>
<evidence type="ECO:0000313" key="2">
    <source>
        <dbReference type="EMBL" id="KAF2491559.1"/>
    </source>
</evidence>
<sequence length="161" mass="18254">MAFAFLCRELAHALSDIQSVLPIYWAPDGASETTFMFPNFLALSTLLDGRQVVLPFKCNIQGTWEPRCLRIGSYTRHIPSRGQQSRPLSHFRGFPQPNSTSQRQRRLVLYLLRSVVAEEMYLWMASQAAICLLAVWASQSQAPYTAKATSTNGFVWGRLRI</sequence>
<protein>
    <submittedName>
        <fullName evidence="2">Uncharacterized protein</fullName>
    </submittedName>
</protein>
<evidence type="ECO:0000313" key="3">
    <source>
        <dbReference type="Proteomes" id="UP000799750"/>
    </source>
</evidence>
<keyword evidence="3" id="KW-1185">Reference proteome</keyword>
<dbReference type="AlphaFoldDB" id="A0A6A6QHK0"/>
<evidence type="ECO:0000256" key="1">
    <source>
        <dbReference type="SAM" id="MobiDB-lite"/>
    </source>
</evidence>
<gene>
    <name evidence="2" type="ORF">BU16DRAFT_542671</name>
</gene>